<dbReference type="EMBL" id="MH153799">
    <property type="protein sequence ID" value="AWN03236.2"/>
    <property type="molecule type" value="Genomic_DNA"/>
</dbReference>
<gene>
    <name evidence="1" type="primary">55</name>
    <name evidence="1" type="ORF">PBI_APPA_55</name>
</gene>
<evidence type="ECO:0000313" key="1">
    <source>
        <dbReference type="EMBL" id="AWN03236.2"/>
    </source>
</evidence>
<accession>A0A2U8UIE9</accession>
<dbReference type="GeneID" id="54992049"/>
<organism evidence="1 2">
    <name type="scientific">Microbacterium phage Appa</name>
    <dbReference type="NCBI Taxonomy" id="2182350"/>
    <lineage>
        <taxon>Viruses</taxon>
        <taxon>Duplodnaviria</taxon>
        <taxon>Heunggongvirae</taxon>
        <taxon>Uroviricota</taxon>
        <taxon>Caudoviricetes</taxon>
        <taxon>Appavirus</taxon>
        <taxon>Appavirus appa</taxon>
    </lineage>
</organism>
<protein>
    <submittedName>
        <fullName evidence="1">Uncharacterized protein</fullName>
    </submittedName>
</protein>
<dbReference type="RefSeq" id="YP_009801531.1">
    <property type="nucleotide sequence ID" value="NC_047972.1"/>
</dbReference>
<dbReference type="KEGG" id="vg:54992049"/>
<proteinExistence type="predicted"/>
<keyword evidence="2" id="KW-1185">Reference proteome</keyword>
<name>A0A2U8UIE9_9CAUD</name>
<evidence type="ECO:0000313" key="2">
    <source>
        <dbReference type="Proteomes" id="UP000246517"/>
    </source>
</evidence>
<reference evidence="1 2" key="1">
    <citation type="submission" date="2018-03" db="EMBL/GenBank/DDBJ databases">
        <authorList>
            <person name="Zack K.M."/>
            <person name="Garlena R.A."/>
            <person name="Russell D.A."/>
            <person name="Pope W.H."/>
            <person name="Jacobs-Sera D."/>
            <person name="Hatfull G.F."/>
        </authorList>
    </citation>
    <scope>NUCLEOTIDE SEQUENCE [LARGE SCALE GENOMIC DNA]</scope>
</reference>
<sequence>MTTRTLPQRANEDEPVVVEIEHVPTLAELVKMSTPERVLCRVVQRNTKGEPTIFAPTTEGHALLGEIMRRNGRALAAAEAARPPIRTQPVLSARQAALQWAREAFGES</sequence>
<dbReference type="Proteomes" id="UP000246517">
    <property type="component" value="Segment"/>
</dbReference>